<evidence type="ECO:0000313" key="3">
    <source>
        <dbReference type="Proteomes" id="UP001162162"/>
    </source>
</evidence>
<dbReference type="PANTHER" id="PTHR46060:SF1">
    <property type="entry name" value="MARINER MOS1 TRANSPOSASE-LIKE PROTEIN"/>
    <property type="match status" value="1"/>
</dbReference>
<dbReference type="AlphaFoldDB" id="A0AAV8ZJ98"/>
<name>A0AAV8ZJ98_9CUCU</name>
<gene>
    <name evidence="2" type="ORF">NQ318_018904</name>
</gene>
<sequence length="252" mass="28119">MAHLKYDRMGKSCVAHHAFDNNHRIDINNLNLIRNVTNSTQLDASESLEIIKCNSSMNQDNGPIPTSPLFAPINKDTTDVVYFCQREARMTAYPQPRVGRPELDEGGSCWFLTQSKLKGSRARNRLKLVIGSVVPVILNAGDSKSGHSPPNLRGNGPQVCISCLPARIDAVTHAVTFPKSLSGRRGARNEYGNECLSLTHVFEWFKRFKEGRETTEGIPRTGRPSTSKTDENIEQISKVIREDRRLSNQKAC</sequence>
<dbReference type="Proteomes" id="UP001162162">
    <property type="component" value="Unassembled WGS sequence"/>
</dbReference>
<dbReference type="EMBL" id="JAPWTK010000001">
    <property type="protein sequence ID" value="KAJ8963424.1"/>
    <property type="molecule type" value="Genomic_DNA"/>
</dbReference>
<feature type="region of interest" description="Disordered" evidence="1">
    <location>
        <begin position="214"/>
        <end position="233"/>
    </location>
</feature>
<comment type="caution">
    <text evidence="2">The sequence shown here is derived from an EMBL/GenBank/DDBJ whole genome shotgun (WGS) entry which is preliminary data.</text>
</comment>
<proteinExistence type="predicted"/>
<dbReference type="PANTHER" id="PTHR46060">
    <property type="entry name" value="MARINER MOS1 TRANSPOSASE-LIKE PROTEIN"/>
    <property type="match status" value="1"/>
</dbReference>
<keyword evidence="3" id="KW-1185">Reference proteome</keyword>
<organism evidence="2 3">
    <name type="scientific">Aromia moschata</name>
    <dbReference type="NCBI Taxonomy" id="1265417"/>
    <lineage>
        <taxon>Eukaryota</taxon>
        <taxon>Metazoa</taxon>
        <taxon>Ecdysozoa</taxon>
        <taxon>Arthropoda</taxon>
        <taxon>Hexapoda</taxon>
        <taxon>Insecta</taxon>
        <taxon>Pterygota</taxon>
        <taxon>Neoptera</taxon>
        <taxon>Endopterygota</taxon>
        <taxon>Coleoptera</taxon>
        <taxon>Polyphaga</taxon>
        <taxon>Cucujiformia</taxon>
        <taxon>Chrysomeloidea</taxon>
        <taxon>Cerambycidae</taxon>
        <taxon>Cerambycinae</taxon>
        <taxon>Callichromatini</taxon>
        <taxon>Aromia</taxon>
    </lineage>
</organism>
<accession>A0AAV8ZJ98</accession>
<protein>
    <submittedName>
        <fullName evidence="2">Uncharacterized protein</fullName>
    </submittedName>
</protein>
<reference evidence="2" key="1">
    <citation type="journal article" date="2023" name="Insect Mol. Biol.">
        <title>Genome sequencing provides insights into the evolution of gene families encoding plant cell wall-degrading enzymes in longhorned beetles.</title>
        <authorList>
            <person name="Shin N.R."/>
            <person name="Okamura Y."/>
            <person name="Kirsch R."/>
            <person name="Pauchet Y."/>
        </authorList>
    </citation>
    <scope>NUCLEOTIDE SEQUENCE</scope>
    <source>
        <strain evidence="2">AMC_N1</strain>
    </source>
</reference>
<evidence type="ECO:0000256" key="1">
    <source>
        <dbReference type="SAM" id="MobiDB-lite"/>
    </source>
</evidence>
<dbReference type="InterPro" id="IPR052709">
    <property type="entry name" value="Transposase-MT_Hybrid"/>
</dbReference>
<evidence type="ECO:0000313" key="2">
    <source>
        <dbReference type="EMBL" id="KAJ8963424.1"/>
    </source>
</evidence>